<dbReference type="InterPro" id="IPR029063">
    <property type="entry name" value="SAM-dependent_MTases_sf"/>
</dbReference>
<dbReference type="AlphaFoldDB" id="A0A178MBJ4"/>
<name>A0A178MBJ4_9PROT</name>
<reference evidence="2 3" key="1">
    <citation type="submission" date="2016-04" db="EMBL/GenBank/DDBJ databases">
        <title>Draft genome sequence of freshwater magnetotactic bacteria Magnetospirillum marisnigri SP-1 and Magnetospirillum moscoviense BB-1.</title>
        <authorList>
            <person name="Koziaeva V."/>
            <person name="Dziuba M.V."/>
            <person name="Ivanov T.M."/>
            <person name="Kuznetsov B."/>
            <person name="Grouzdev D.S."/>
        </authorList>
    </citation>
    <scope>NUCLEOTIDE SEQUENCE [LARGE SCALE GENOMIC DNA]</scope>
    <source>
        <strain evidence="2 3">BB-1</strain>
    </source>
</reference>
<dbReference type="PANTHER" id="PTHR43861:SF5">
    <property type="entry name" value="BLL5978 PROTEIN"/>
    <property type="match status" value="1"/>
</dbReference>
<dbReference type="Gene3D" id="3.40.50.150">
    <property type="entry name" value="Vaccinia Virus protein VP39"/>
    <property type="match status" value="1"/>
</dbReference>
<gene>
    <name evidence="2" type="ORF">A6A05_04515</name>
</gene>
<dbReference type="SUPFAM" id="SSF53335">
    <property type="entry name" value="S-adenosyl-L-methionine-dependent methyltransferases"/>
    <property type="match status" value="1"/>
</dbReference>
<dbReference type="InterPro" id="IPR013691">
    <property type="entry name" value="MeTrfase_14"/>
</dbReference>
<protein>
    <recommendedName>
        <fullName evidence="1">C-methyltransferase domain-containing protein</fullName>
    </recommendedName>
</protein>
<dbReference type="Gene3D" id="3.40.50.720">
    <property type="entry name" value="NAD(P)-binding Rossmann-like Domain"/>
    <property type="match status" value="1"/>
</dbReference>
<dbReference type="EMBL" id="LWQU01000185">
    <property type="protein sequence ID" value="OAN45388.1"/>
    <property type="molecule type" value="Genomic_DNA"/>
</dbReference>
<evidence type="ECO:0000259" key="1">
    <source>
        <dbReference type="Pfam" id="PF08484"/>
    </source>
</evidence>
<comment type="caution">
    <text evidence="2">The sequence shown here is derived from an EMBL/GenBank/DDBJ whole genome shotgun (WGS) entry which is preliminary data.</text>
</comment>
<organism evidence="2 3">
    <name type="scientific">Magnetospirillum moscoviense</name>
    <dbReference type="NCBI Taxonomy" id="1437059"/>
    <lineage>
        <taxon>Bacteria</taxon>
        <taxon>Pseudomonadati</taxon>
        <taxon>Pseudomonadota</taxon>
        <taxon>Alphaproteobacteria</taxon>
        <taxon>Rhodospirillales</taxon>
        <taxon>Rhodospirillaceae</taxon>
        <taxon>Magnetospirillum</taxon>
    </lineage>
</organism>
<evidence type="ECO:0000313" key="3">
    <source>
        <dbReference type="Proteomes" id="UP000078543"/>
    </source>
</evidence>
<dbReference type="RefSeq" id="WP_068504189.1">
    <property type="nucleotide sequence ID" value="NZ_LWQU01000185.1"/>
</dbReference>
<sequence>MDEQLYRLRTSCRVCDAPDPVIVAPLAPMAAATPTFSLPGTDKTHPAFTQPVPLALALCRQCGMVQVPAIVSADLNYRNYAYRTTNSLGLPEHFRAHARETIDRIRPRPGSLVMEFGSNDGTLLAAFAEQGHPVLGIDPARAIAEAASRRGVPTLADFFGEALAVKLLASHGPAAILLANNVIANIDDLHDVARGIATILAPDGVFVFETQYGPDVIERLLLDTVYHEHQSYFALTPLSVLFARHGLEVIDVAAIWTKGGSIRVTVQRQGGPRRMESSVPAMLADEARRGIKNPAFFAAFNHRIKATAAALHAEIDRVRAMGGGVAGYGVSVGTCTLLAQFDLAGKIDFLVDDDVNKDPELVGPGYRLAVLPPTALIERRPGLTLVFAWRYADPIVVANQAYLEAGGAFLVCLPEPRLITGAS</sequence>
<dbReference type="STRING" id="1437059.A6A05_04515"/>
<accession>A0A178MBJ4</accession>
<dbReference type="InterPro" id="IPR038576">
    <property type="entry name" value="Methyltransf_Zn-bd_dom_put_sf"/>
</dbReference>
<proteinExistence type="predicted"/>
<dbReference type="Pfam" id="PF13489">
    <property type="entry name" value="Methyltransf_23"/>
    <property type="match status" value="1"/>
</dbReference>
<evidence type="ECO:0000313" key="2">
    <source>
        <dbReference type="EMBL" id="OAN45388.1"/>
    </source>
</evidence>
<feature type="domain" description="C-methyltransferase" evidence="1">
    <location>
        <begin position="257"/>
        <end position="414"/>
    </location>
</feature>
<dbReference type="Gene3D" id="6.10.250.3100">
    <property type="match status" value="1"/>
</dbReference>
<dbReference type="Proteomes" id="UP000078543">
    <property type="component" value="Unassembled WGS sequence"/>
</dbReference>
<keyword evidence="3" id="KW-1185">Reference proteome</keyword>
<dbReference type="Pfam" id="PF08484">
    <property type="entry name" value="Methyltransf_14"/>
    <property type="match status" value="1"/>
</dbReference>
<dbReference type="Gene3D" id="6.20.50.110">
    <property type="entry name" value="Methyltransferase, zinc-binding domain"/>
    <property type="match status" value="1"/>
</dbReference>
<dbReference type="PANTHER" id="PTHR43861">
    <property type="entry name" value="TRANS-ACONITATE 2-METHYLTRANSFERASE-RELATED"/>
    <property type="match status" value="1"/>
</dbReference>